<name>A0A165ZBM6_9AGAM</name>
<dbReference type="Proteomes" id="UP000076798">
    <property type="component" value="Unassembled WGS sequence"/>
</dbReference>
<feature type="region of interest" description="Disordered" evidence="1">
    <location>
        <begin position="194"/>
        <end position="243"/>
    </location>
</feature>
<sequence>MSLEDLYPLDDLIQVIYQSTDRFVLTSATDDDSWTLTLALVSSTSSKWWKKVLREGDIRKITSKSIKEFANESLKAISGGELSVSDLESSLITLVIDPVGPRPVQIPLDPVWTDEALRLSTDFVFSVGVQAQSRQNRISAPSHPMPPISSSSNAPRIAEPIAPSSSIPALAELEAKQEQERKRAEERIKALEKEVKSLSTTKQQNYMKSVTPANPVSLPSNNSKANPTRVKRVARKMQFEDDD</sequence>
<dbReference type="EMBL" id="KV428197">
    <property type="protein sequence ID" value="KZT34140.1"/>
    <property type="molecule type" value="Genomic_DNA"/>
</dbReference>
<proteinExistence type="predicted"/>
<keyword evidence="3" id="KW-1185">Reference proteome</keyword>
<accession>A0A165ZBM6</accession>
<evidence type="ECO:0000313" key="2">
    <source>
        <dbReference type="EMBL" id="KZT34140.1"/>
    </source>
</evidence>
<dbReference type="OrthoDB" id="3164380at2759"/>
<organism evidence="2 3">
    <name type="scientific">Sistotremastrum suecicum HHB10207 ss-3</name>
    <dbReference type="NCBI Taxonomy" id="1314776"/>
    <lineage>
        <taxon>Eukaryota</taxon>
        <taxon>Fungi</taxon>
        <taxon>Dikarya</taxon>
        <taxon>Basidiomycota</taxon>
        <taxon>Agaricomycotina</taxon>
        <taxon>Agaricomycetes</taxon>
        <taxon>Sistotremastrales</taxon>
        <taxon>Sistotremastraceae</taxon>
        <taxon>Sistotremastrum</taxon>
    </lineage>
</organism>
<dbReference type="AlphaFoldDB" id="A0A165ZBM6"/>
<feature type="region of interest" description="Disordered" evidence="1">
    <location>
        <begin position="135"/>
        <end position="158"/>
    </location>
</feature>
<reference evidence="2 3" key="1">
    <citation type="journal article" date="2016" name="Mol. Biol. Evol.">
        <title>Comparative Genomics of Early-Diverging Mushroom-Forming Fungi Provides Insights into the Origins of Lignocellulose Decay Capabilities.</title>
        <authorList>
            <person name="Nagy L.G."/>
            <person name="Riley R."/>
            <person name="Tritt A."/>
            <person name="Adam C."/>
            <person name="Daum C."/>
            <person name="Floudas D."/>
            <person name="Sun H."/>
            <person name="Yadav J.S."/>
            <person name="Pangilinan J."/>
            <person name="Larsson K.H."/>
            <person name="Matsuura K."/>
            <person name="Barry K."/>
            <person name="Labutti K."/>
            <person name="Kuo R."/>
            <person name="Ohm R.A."/>
            <person name="Bhattacharya S.S."/>
            <person name="Shirouzu T."/>
            <person name="Yoshinaga Y."/>
            <person name="Martin F.M."/>
            <person name="Grigoriev I.V."/>
            <person name="Hibbett D.S."/>
        </authorList>
    </citation>
    <scope>NUCLEOTIDE SEQUENCE [LARGE SCALE GENOMIC DNA]</scope>
    <source>
        <strain evidence="2 3">HHB10207 ss-3</strain>
    </source>
</reference>
<evidence type="ECO:0000256" key="1">
    <source>
        <dbReference type="SAM" id="MobiDB-lite"/>
    </source>
</evidence>
<protein>
    <submittedName>
        <fullName evidence="2">Uncharacterized protein</fullName>
    </submittedName>
</protein>
<evidence type="ECO:0000313" key="3">
    <source>
        <dbReference type="Proteomes" id="UP000076798"/>
    </source>
</evidence>
<gene>
    <name evidence="2" type="ORF">SISSUDRAFT_1053248</name>
</gene>
<feature type="compositionally biased region" description="Polar residues" evidence="1">
    <location>
        <begin position="197"/>
        <end position="226"/>
    </location>
</feature>